<feature type="domain" description="HAT C-terminal dimerisation" evidence="1">
    <location>
        <begin position="389"/>
        <end position="455"/>
    </location>
</feature>
<dbReference type="PANTHER" id="PTHR46880:SF5">
    <property type="entry name" value="DUF4371 DOMAIN-CONTAINING PROTEIN"/>
    <property type="match status" value="1"/>
</dbReference>
<organism evidence="2 3">
    <name type="scientific">Saccoglossus kowalevskii</name>
    <name type="common">Acorn worm</name>
    <dbReference type="NCBI Taxonomy" id="10224"/>
    <lineage>
        <taxon>Eukaryota</taxon>
        <taxon>Metazoa</taxon>
        <taxon>Hemichordata</taxon>
        <taxon>Enteropneusta</taxon>
        <taxon>Harrimaniidae</taxon>
        <taxon>Saccoglossus</taxon>
    </lineage>
</organism>
<dbReference type="InterPro" id="IPR008906">
    <property type="entry name" value="HATC_C_dom"/>
</dbReference>
<dbReference type="Pfam" id="PF05699">
    <property type="entry name" value="Dimer_Tnp_hAT"/>
    <property type="match status" value="1"/>
</dbReference>
<evidence type="ECO:0000313" key="2">
    <source>
        <dbReference type="Proteomes" id="UP000694865"/>
    </source>
</evidence>
<dbReference type="GeneID" id="102803676"/>
<gene>
    <name evidence="3" type="primary">LOC102803676</name>
</gene>
<keyword evidence="2" id="KW-1185">Reference proteome</keyword>
<sequence>MYLRVFDDGRPTTKYFSLQALERADSKGMLTSIDAAFDKEFQIDAQTWKEKLVGFGADGAAVNFGQRQGVSAKLRADIPHLVSVHCVAHRLELAIKHALEQCKYFKEIEDFLVNIFKFYKNSPLNWSNLQLAGETTNVKVYKPSNVLGTRWIGHHERAIINITKNYSAMFTHLDQVTITGQSIDAKNKAKGFCRKLQFYRFTKSLYVMMDIYTVLSRLSLMFQKNDSSVETVDTCFQAALSNLRELRENPGPREMEFNNHITIDNDDIKFLDVTCRAERGGTLTQQEYDEMVNRDKMTLIQNTIDQLEVRFTSFSDNQVLNGCKVINQRNWPIDNVGDLLEYGQIEIQQLITHFQDLLIRRSCKINDIPLEWRQLKLILRDTAITQPHLTYLDFWQRLLRHMPEEFVNILTLVKIVLLIPIHTSECERGFSIMGKIKTDWRSSLTTEKLNELLRIKLLGQPLHKFNPQPAIMTWWNAVGVHEDQILAIWTTCTNESDTDTDL</sequence>
<evidence type="ECO:0000259" key="1">
    <source>
        <dbReference type="Pfam" id="PF05699"/>
    </source>
</evidence>
<dbReference type="InterPro" id="IPR012337">
    <property type="entry name" value="RNaseH-like_sf"/>
</dbReference>
<dbReference type="PANTHER" id="PTHR46880">
    <property type="entry name" value="RAS-ASSOCIATING DOMAIN-CONTAINING PROTEIN"/>
    <property type="match status" value="1"/>
</dbReference>
<dbReference type="SUPFAM" id="SSF53098">
    <property type="entry name" value="Ribonuclease H-like"/>
    <property type="match status" value="1"/>
</dbReference>
<accession>A0ABM0M0C7</accession>
<reference evidence="3" key="1">
    <citation type="submission" date="2025-08" db="UniProtKB">
        <authorList>
            <consortium name="RefSeq"/>
        </authorList>
    </citation>
    <scope>IDENTIFICATION</scope>
    <source>
        <tissue evidence="3">Testes</tissue>
    </source>
</reference>
<protein>
    <submittedName>
        <fullName evidence="3">Zinc finger protein 862-like</fullName>
    </submittedName>
</protein>
<evidence type="ECO:0000313" key="3">
    <source>
        <dbReference type="RefSeq" id="XP_006813468.1"/>
    </source>
</evidence>
<name>A0ABM0M0C7_SACKO</name>
<dbReference type="Proteomes" id="UP000694865">
    <property type="component" value="Unplaced"/>
</dbReference>
<proteinExistence type="predicted"/>
<dbReference type="RefSeq" id="XP_006813468.1">
    <property type="nucleotide sequence ID" value="XM_006813405.1"/>
</dbReference>